<feature type="transmembrane region" description="Helical" evidence="6">
    <location>
        <begin position="378"/>
        <end position="399"/>
    </location>
</feature>
<dbReference type="InterPro" id="IPR050382">
    <property type="entry name" value="MFS_Na/Anion_cotransporter"/>
</dbReference>
<dbReference type="GO" id="GO:0006820">
    <property type="term" value="P:monoatomic anion transport"/>
    <property type="evidence" value="ECO:0007669"/>
    <property type="project" value="TreeGrafter"/>
</dbReference>
<dbReference type="Gene3D" id="1.20.1250.20">
    <property type="entry name" value="MFS general substrate transporter like domains"/>
    <property type="match status" value="2"/>
</dbReference>
<feature type="transmembrane region" description="Helical" evidence="6">
    <location>
        <begin position="478"/>
        <end position="499"/>
    </location>
</feature>
<dbReference type="PROSITE" id="PS50850">
    <property type="entry name" value="MFS"/>
    <property type="match status" value="1"/>
</dbReference>
<evidence type="ECO:0000256" key="1">
    <source>
        <dbReference type="ARBA" id="ARBA00004141"/>
    </source>
</evidence>
<keyword evidence="10" id="KW-1185">Reference proteome</keyword>
<organism evidence="8 10">
    <name type="scientific">Trichuris suis</name>
    <name type="common">pig whipworm</name>
    <dbReference type="NCBI Taxonomy" id="68888"/>
    <lineage>
        <taxon>Eukaryota</taxon>
        <taxon>Metazoa</taxon>
        <taxon>Ecdysozoa</taxon>
        <taxon>Nematoda</taxon>
        <taxon>Enoplea</taxon>
        <taxon>Dorylaimia</taxon>
        <taxon>Trichinellida</taxon>
        <taxon>Trichuridae</taxon>
        <taxon>Trichuris</taxon>
    </lineage>
</organism>
<evidence type="ECO:0000256" key="6">
    <source>
        <dbReference type="SAM" id="Phobius"/>
    </source>
</evidence>
<sequence length="551" mass="60939">MKVAIILNFNRFTNSGHPTMRNNDQSKGKRPSTMDTPSADINAYESSGETSNEPVAVAAIKRVPFWKSTRLVVILITFFGMVVFTLMRGVIGFAMICMVNKTAAALQDSSTGEERLRRLNRSRDPECSISNVGWEQDYDGHFVWSAHQQSFIFAAASWGELFADLPAGYLVHRFGPKLLLGLGGALAATATVLTPWAASFGYMAVVAARFFIGVGFATLWPSKSVILATWTVKEERSTALSLVTAGHQLSTVLTMPISATLCTHKNILGGWPAIFYFTTIVVIIWLLLWTFYVKSNPQQHRWMSAREKSYLKANTVTRSGQENINKAMLKIFLQPAVLIIIICQGAATWGMFTLLFYLPQYLRDVMMIDMKKNGLYSAAPFLSQLVFRVCFGVIADLLYKKCHMNRTTVVKLFNTIGFFGLGSLTFGSAFIGCRYSSLAVFTICMGTGLWAAVVAGFVTSMILIVPKYTSIISSCSKFFGTSVSVILPYVIGVVVRDGYQSEWRLIFGLSFGILFVCGLAFVIWGSGEEISIEEKEKAHSKKTNGDNQSYV</sequence>
<feature type="transmembrane region" description="Helical" evidence="6">
    <location>
        <begin position="505"/>
        <end position="525"/>
    </location>
</feature>
<evidence type="ECO:0000256" key="2">
    <source>
        <dbReference type="ARBA" id="ARBA00022692"/>
    </source>
</evidence>
<feature type="transmembrane region" description="Helical" evidence="6">
    <location>
        <begin position="411"/>
        <end position="432"/>
    </location>
</feature>
<dbReference type="Proteomes" id="UP000030758">
    <property type="component" value="Unassembled WGS sequence"/>
</dbReference>
<keyword evidence="3 6" id="KW-1133">Transmembrane helix</keyword>
<gene>
    <name evidence="8" type="ORF">M513_08305</name>
    <name evidence="9" type="ORF">M514_08305</name>
</gene>
<feature type="transmembrane region" description="Helical" evidence="6">
    <location>
        <begin position="336"/>
        <end position="358"/>
    </location>
</feature>
<feature type="transmembrane region" description="Helical" evidence="6">
    <location>
        <begin position="151"/>
        <end position="171"/>
    </location>
</feature>
<evidence type="ECO:0000259" key="7">
    <source>
        <dbReference type="PROSITE" id="PS50850"/>
    </source>
</evidence>
<name>A0A085M0X1_9BILA</name>
<dbReference type="GO" id="GO:0016020">
    <property type="term" value="C:membrane"/>
    <property type="evidence" value="ECO:0007669"/>
    <property type="project" value="UniProtKB-SubCell"/>
</dbReference>
<dbReference type="Pfam" id="PF07690">
    <property type="entry name" value="MFS_1"/>
    <property type="match status" value="1"/>
</dbReference>
<dbReference type="InterPro" id="IPR020846">
    <property type="entry name" value="MFS_dom"/>
</dbReference>
<dbReference type="Proteomes" id="UP000030764">
    <property type="component" value="Unassembled WGS sequence"/>
</dbReference>
<comment type="subcellular location">
    <subcellularLocation>
        <location evidence="1">Membrane</location>
        <topology evidence="1">Multi-pass membrane protein</topology>
    </subcellularLocation>
</comment>
<accession>A0A085M0X1</accession>
<dbReference type="SUPFAM" id="SSF103473">
    <property type="entry name" value="MFS general substrate transporter"/>
    <property type="match status" value="1"/>
</dbReference>
<evidence type="ECO:0000313" key="10">
    <source>
        <dbReference type="Proteomes" id="UP000030764"/>
    </source>
</evidence>
<feature type="transmembrane region" description="Helical" evidence="6">
    <location>
        <begin position="273"/>
        <end position="293"/>
    </location>
</feature>
<feature type="transmembrane region" description="Helical" evidence="6">
    <location>
        <begin position="438"/>
        <end position="466"/>
    </location>
</feature>
<evidence type="ECO:0000256" key="3">
    <source>
        <dbReference type="ARBA" id="ARBA00022989"/>
    </source>
</evidence>
<evidence type="ECO:0000313" key="8">
    <source>
        <dbReference type="EMBL" id="KFD50867.1"/>
    </source>
</evidence>
<feature type="compositionally biased region" description="Polar residues" evidence="5">
    <location>
        <begin position="16"/>
        <end position="25"/>
    </location>
</feature>
<dbReference type="InterPro" id="IPR011701">
    <property type="entry name" value="MFS"/>
</dbReference>
<dbReference type="PANTHER" id="PTHR11662">
    <property type="entry name" value="SOLUTE CARRIER FAMILY 17"/>
    <property type="match status" value="1"/>
</dbReference>
<dbReference type="AlphaFoldDB" id="A0A085M0X1"/>
<dbReference type="InterPro" id="IPR036259">
    <property type="entry name" value="MFS_trans_sf"/>
</dbReference>
<evidence type="ECO:0000313" key="9">
    <source>
        <dbReference type="EMBL" id="KFD68945.1"/>
    </source>
</evidence>
<evidence type="ECO:0000256" key="4">
    <source>
        <dbReference type="ARBA" id="ARBA00023136"/>
    </source>
</evidence>
<feature type="transmembrane region" description="Helical" evidence="6">
    <location>
        <begin position="240"/>
        <end position="261"/>
    </location>
</feature>
<proteinExistence type="predicted"/>
<feature type="domain" description="Major facilitator superfamily (MFS) profile" evidence="7">
    <location>
        <begin position="73"/>
        <end position="530"/>
    </location>
</feature>
<protein>
    <recommendedName>
        <fullName evidence="7">Major facilitator superfamily (MFS) profile domain-containing protein</fullName>
    </recommendedName>
</protein>
<reference evidence="8 10" key="1">
    <citation type="journal article" date="2014" name="Nat. Genet.">
        <title>Genome and transcriptome of the porcine whipworm Trichuris suis.</title>
        <authorList>
            <person name="Jex A.R."/>
            <person name="Nejsum P."/>
            <person name="Schwarz E.M."/>
            <person name="Hu L."/>
            <person name="Young N.D."/>
            <person name="Hall R.S."/>
            <person name="Korhonen P.K."/>
            <person name="Liao S."/>
            <person name="Thamsborg S."/>
            <person name="Xia J."/>
            <person name="Xu P."/>
            <person name="Wang S."/>
            <person name="Scheerlinck J.P."/>
            <person name="Hofmann A."/>
            <person name="Sternberg P.W."/>
            <person name="Wang J."/>
            <person name="Gasser R.B."/>
        </authorList>
    </citation>
    <scope>NUCLEOTIDE SEQUENCE [LARGE SCALE GENOMIC DNA]</scope>
    <source>
        <strain evidence="9">DCEP-RM93F</strain>
        <strain evidence="8">DCEP-RM93M</strain>
    </source>
</reference>
<dbReference type="FunFam" id="1.20.1250.20:FF:000532">
    <property type="entry name" value="SLC (SoLute Carrier) homolog"/>
    <property type="match status" value="1"/>
</dbReference>
<feature type="region of interest" description="Disordered" evidence="5">
    <location>
        <begin position="16"/>
        <end position="47"/>
    </location>
</feature>
<keyword evidence="4 6" id="KW-0472">Membrane</keyword>
<feature type="transmembrane region" description="Helical" evidence="6">
    <location>
        <begin position="71"/>
        <end position="96"/>
    </location>
</feature>
<dbReference type="EMBL" id="KL363247">
    <property type="protein sequence ID" value="KFD50867.1"/>
    <property type="molecule type" value="Genomic_DNA"/>
</dbReference>
<dbReference type="GO" id="GO:0022857">
    <property type="term" value="F:transmembrane transporter activity"/>
    <property type="evidence" value="ECO:0007669"/>
    <property type="project" value="InterPro"/>
</dbReference>
<dbReference type="EMBL" id="KL367500">
    <property type="protein sequence ID" value="KFD68945.1"/>
    <property type="molecule type" value="Genomic_DNA"/>
</dbReference>
<feature type="transmembrane region" description="Helical" evidence="6">
    <location>
        <begin position="178"/>
        <end position="196"/>
    </location>
</feature>
<evidence type="ECO:0000256" key="5">
    <source>
        <dbReference type="SAM" id="MobiDB-lite"/>
    </source>
</evidence>
<keyword evidence="2 6" id="KW-0812">Transmembrane</keyword>
<dbReference type="PANTHER" id="PTHR11662:SF399">
    <property type="entry name" value="FI19708P1-RELATED"/>
    <property type="match status" value="1"/>
</dbReference>